<dbReference type="RefSeq" id="XP_066706249.1">
    <property type="nucleotide sequence ID" value="XM_066837356.1"/>
</dbReference>
<dbReference type="SUPFAM" id="SSF53474">
    <property type="entry name" value="alpha/beta-Hydrolases"/>
    <property type="match status" value="1"/>
</dbReference>
<evidence type="ECO:0000256" key="1">
    <source>
        <dbReference type="ARBA" id="ARBA00029464"/>
    </source>
</evidence>
<evidence type="ECO:0000256" key="2">
    <source>
        <dbReference type="SAM" id="MobiDB-lite"/>
    </source>
</evidence>
<keyword evidence="5" id="KW-1185">Reference proteome</keyword>
<dbReference type="EMBL" id="JAQQWE010000001">
    <property type="protein sequence ID" value="KAK7966857.1"/>
    <property type="molecule type" value="Genomic_DNA"/>
</dbReference>
<dbReference type="PANTHER" id="PTHR47751:SF2">
    <property type="entry name" value="DLTD N-TERMINAL DOMAIN PROTEIN (AFU_ORTHOLOGUE AFUA_8G00380)-RELATED"/>
    <property type="match status" value="1"/>
</dbReference>
<evidence type="ECO:0000313" key="5">
    <source>
        <dbReference type="Proteomes" id="UP001391051"/>
    </source>
</evidence>
<comment type="caution">
    <text evidence="4">The sequence shown here is derived from an EMBL/GenBank/DDBJ whole genome shotgun (WGS) entry which is preliminary data.</text>
</comment>
<protein>
    <recommendedName>
        <fullName evidence="3">AB hydrolase-1 domain-containing protein</fullName>
    </recommendedName>
</protein>
<reference evidence="4 5" key="1">
    <citation type="submission" date="2023-01" db="EMBL/GenBank/DDBJ databases">
        <title>Analysis of 21 Apiospora genomes using comparative genomics revels a genus with tremendous synthesis potential of carbohydrate active enzymes and secondary metabolites.</title>
        <authorList>
            <person name="Sorensen T."/>
        </authorList>
    </citation>
    <scope>NUCLEOTIDE SEQUENCE [LARGE SCALE GENOMIC DNA]</scope>
    <source>
        <strain evidence="4 5">CBS 24483</strain>
    </source>
</reference>
<dbReference type="InterPro" id="IPR051411">
    <property type="entry name" value="Polyketide_trans_af380"/>
</dbReference>
<dbReference type="PANTHER" id="PTHR47751">
    <property type="entry name" value="SUPERFAMILY HYDROLASE, PUTATIVE (AFU_ORTHOLOGUE AFUA_2G16580)-RELATED"/>
    <property type="match status" value="1"/>
</dbReference>
<feature type="compositionally biased region" description="Low complexity" evidence="2">
    <location>
        <begin position="1"/>
        <end position="18"/>
    </location>
</feature>
<gene>
    <name evidence="4" type="ORF">PG986_001134</name>
</gene>
<feature type="domain" description="AB hydrolase-1" evidence="3">
    <location>
        <begin position="24"/>
        <end position="269"/>
    </location>
</feature>
<dbReference type="Gene3D" id="1.10.10.800">
    <property type="match status" value="1"/>
</dbReference>
<proteinExistence type="inferred from homology"/>
<name>A0ABR1QWL9_9PEZI</name>
<dbReference type="GeneID" id="92070418"/>
<evidence type="ECO:0000259" key="3">
    <source>
        <dbReference type="Pfam" id="PF12697"/>
    </source>
</evidence>
<dbReference type="Gene3D" id="3.40.50.1820">
    <property type="entry name" value="alpha/beta hydrolase"/>
    <property type="match status" value="1"/>
</dbReference>
<dbReference type="InterPro" id="IPR000073">
    <property type="entry name" value="AB_hydrolase_1"/>
</dbReference>
<organism evidence="4 5">
    <name type="scientific">Apiospora aurea</name>
    <dbReference type="NCBI Taxonomy" id="335848"/>
    <lineage>
        <taxon>Eukaryota</taxon>
        <taxon>Fungi</taxon>
        <taxon>Dikarya</taxon>
        <taxon>Ascomycota</taxon>
        <taxon>Pezizomycotina</taxon>
        <taxon>Sordariomycetes</taxon>
        <taxon>Xylariomycetidae</taxon>
        <taxon>Amphisphaeriales</taxon>
        <taxon>Apiosporaceae</taxon>
        <taxon>Apiospora</taxon>
    </lineage>
</organism>
<sequence>MDWSSPECSTAPTSAAPPSSSPPGFNCVKEMFVGEVAEQFQSRGITALTYDPRTLGESEGAPRNDIDPIKQASDYSDALSYLRTLDVVDPDRIAFWGQSFAATVALCAAALDRRAKCCIAVCPLLNFELAATRARVLATAMRDRASQLAGNPPIFLPVLTAQGRNPAGLGLGASTDELDYMLNAQSRGAPNYQNQTTVQTYYKLLMWQPHGIMRYLESTPVLMVIPELDQMSPPEEQRALFDSFPEPKQVHVALGKGHLNVLSGDDFADLSALQAEVLLRHV</sequence>
<comment type="similarity">
    <text evidence="1">Belongs to the polyketide transferase af380 family.</text>
</comment>
<accession>A0ABR1QWL9</accession>
<evidence type="ECO:0000313" key="4">
    <source>
        <dbReference type="EMBL" id="KAK7966857.1"/>
    </source>
</evidence>
<dbReference type="Proteomes" id="UP001391051">
    <property type="component" value="Unassembled WGS sequence"/>
</dbReference>
<dbReference type="Pfam" id="PF12697">
    <property type="entry name" value="Abhydrolase_6"/>
    <property type="match status" value="1"/>
</dbReference>
<dbReference type="InterPro" id="IPR029058">
    <property type="entry name" value="AB_hydrolase_fold"/>
</dbReference>
<feature type="region of interest" description="Disordered" evidence="2">
    <location>
        <begin position="1"/>
        <end position="22"/>
    </location>
</feature>